<sequence>MQTTCKFSLLPLLVVAALVPSGEAKIEQVKRACVEVEVVADKCARKHYTPYKLDHSRTQPFVKKCFSNRAHVTDLMLDCAEPMALGIFMTCSVDAVANTAGKDQQDPDFQRRTKAFKVRRHALRQDLLRCSLRGIRRKTIHRYPCFSRSPQNCMANRLQGTVPAETDPYEFDHRRKKFSRRFADPSGEGLFNNVFPRYAHDSVPEDFVTFVVVFIVPAVVTLGQALQHFVYPLWLSSLLERSASDLAGLASLDSPKKMDSGIWKTRAKSSPMTICASTLAAGLLNSKA</sequence>
<organism evidence="1 2">
    <name type="scientific">Hyalomma asiaticum</name>
    <name type="common">Tick</name>
    <dbReference type="NCBI Taxonomy" id="266040"/>
    <lineage>
        <taxon>Eukaryota</taxon>
        <taxon>Metazoa</taxon>
        <taxon>Ecdysozoa</taxon>
        <taxon>Arthropoda</taxon>
        <taxon>Chelicerata</taxon>
        <taxon>Arachnida</taxon>
        <taxon>Acari</taxon>
        <taxon>Parasitiformes</taxon>
        <taxon>Ixodida</taxon>
        <taxon>Ixodoidea</taxon>
        <taxon>Ixodidae</taxon>
        <taxon>Hyalomminae</taxon>
        <taxon>Hyalomma</taxon>
    </lineage>
</organism>
<gene>
    <name evidence="1" type="ORF">HPB50_002670</name>
</gene>
<dbReference type="Proteomes" id="UP000821845">
    <property type="component" value="Chromosome 10"/>
</dbReference>
<name>A0ACB7T7X8_HYAAI</name>
<comment type="caution">
    <text evidence="1">The sequence shown here is derived from an EMBL/GenBank/DDBJ whole genome shotgun (WGS) entry which is preliminary data.</text>
</comment>
<dbReference type="EMBL" id="CM023490">
    <property type="protein sequence ID" value="KAH6942269.1"/>
    <property type="molecule type" value="Genomic_DNA"/>
</dbReference>
<protein>
    <submittedName>
        <fullName evidence="1">Uncharacterized protein</fullName>
    </submittedName>
</protein>
<accession>A0ACB7T7X8</accession>
<evidence type="ECO:0000313" key="2">
    <source>
        <dbReference type="Proteomes" id="UP000821845"/>
    </source>
</evidence>
<reference evidence="1" key="1">
    <citation type="submission" date="2020-05" db="EMBL/GenBank/DDBJ databases">
        <title>Large-scale comparative analyses of tick genomes elucidate their genetic diversity and vector capacities.</title>
        <authorList>
            <person name="Jia N."/>
            <person name="Wang J."/>
            <person name="Shi W."/>
            <person name="Du L."/>
            <person name="Sun Y."/>
            <person name="Zhan W."/>
            <person name="Jiang J."/>
            <person name="Wang Q."/>
            <person name="Zhang B."/>
            <person name="Ji P."/>
            <person name="Sakyi L.B."/>
            <person name="Cui X."/>
            <person name="Yuan T."/>
            <person name="Jiang B."/>
            <person name="Yang W."/>
            <person name="Lam T.T.-Y."/>
            <person name="Chang Q."/>
            <person name="Ding S."/>
            <person name="Wang X."/>
            <person name="Zhu J."/>
            <person name="Ruan X."/>
            <person name="Zhao L."/>
            <person name="Wei J."/>
            <person name="Que T."/>
            <person name="Du C."/>
            <person name="Cheng J."/>
            <person name="Dai P."/>
            <person name="Han X."/>
            <person name="Huang E."/>
            <person name="Gao Y."/>
            <person name="Liu J."/>
            <person name="Shao H."/>
            <person name="Ye R."/>
            <person name="Li L."/>
            <person name="Wei W."/>
            <person name="Wang X."/>
            <person name="Wang C."/>
            <person name="Yang T."/>
            <person name="Huo Q."/>
            <person name="Li W."/>
            <person name="Guo W."/>
            <person name="Chen H."/>
            <person name="Zhou L."/>
            <person name="Ni X."/>
            <person name="Tian J."/>
            <person name="Zhou Y."/>
            <person name="Sheng Y."/>
            <person name="Liu T."/>
            <person name="Pan Y."/>
            <person name="Xia L."/>
            <person name="Li J."/>
            <person name="Zhao F."/>
            <person name="Cao W."/>
        </authorList>
    </citation>
    <scope>NUCLEOTIDE SEQUENCE</scope>
    <source>
        <strain evidence="1">Hyas-2018</strain>
    </source>
</reference>
<proteinExistence type="predicted"/>
<evidence type="ECO:0000313" key="1">
    <source>
        <dbReference type="EMBL" id="KAH6942269.1"/>
    </source>
</evidence>
<keyword evidence="2" id="KW-1185">Reference proteome</keyword>